<keyword evidence="11" id="KW-1185">Reference proteome</keyword>
<reference evidence="10" key="1">
    <citation type="submission" date="2023-05" db="EMBL/GenBank/DDBJ databases">
        <authorList>
            <person name="Zhang X."/>
        </authorList>
    </citation>
    <scope>NUCLEOTIDE SEQUENCE</scope>
    <source>
        <strain evidence="10">BD1B2-1</strain>
    </source>
</reference>
<evidence type="ECO:0000256" key="1">
    <source>
        <dbReference type="ARBA" id="ARBA00009427"/>
    </source>
</evidence>
<sequence>MKKIIVAIDGYSACGKSTTAKKVAEKLKYAYIDTGAMYRAVTLYFHQNYITLTDPRQVNEALQKINIQFKYNSKTNASETYLNGLNVEEEIRKMYISERVSEVSAVPEVRKALVTLQQKVGHKRGIVMDGRDIGTTVFPDAELKIFMNADMNVRAYRRQQELMAKGDMVDLEDIIENLKHRDLLDTTRKESPLVQSPDSYLLDTTYITIEEQIEFVVNLAISKMIEKEQKESH</sequence>
<gene>
    <name evidence="8 10" type="primary">cmk</name>
    <name evidence="10" type="ORF">QNI22_03550</name>
</gene>
<dbReference type="GO" id="GO:0005524">
    <property type="term" value="F:ATP binding"/>
    <property type="evidence" value="ECO:0007669"/>
    <property type="project" value="UniProtKB-UniRule"/>
</dbReference>
<comment type="subcellular location">
    <subcellularLocation>
        <location evidence="8">Cytoplasm</location>
    </subcellularLocation>
</comment>
<evidence type="ECO:0000256" key="6">
    <source>
        <dbReference type="ARBA" id="ARBA00047615"/>
    </source>
</evidence>
<comment type="catalytic activity">
    <reaction evidence="7 8">
        <text>CMP + ATP = CDP + ADP</text>
        <dbReference type="Rhea" id="RHEA:11600"/>
        <dbReference type="ChEBI" id="CHEBI:30616"/>
        <dbReference type="ChEBI" id="CHEBI:58069"/>
        <dbReference type="ChEBI" id="CHEBI:60377"/>
        <dbReference type="ChEBI" id="CHEBI:456216"/>
        <dbReference type="EC" id="2.7.4.25"/>
    </reaction>
</comment>
<evidence type="ECO:0000256" key="3">
    <source>
        <dbReference type="ARBA" id="ARBA00022741"/>
    </source>
</evidence>
<dbReference type="EMBL" id="JASJOU010000001">
    <property type="protein sequence ID" value="MDJ1499702.1"/>
    <property type="molecule type" value="Genomic_DNA"/>
</dbReference>
<comment type="caution">
    <text evidence="10">The sequence shown here is derived from an EMBL/GenBank/DDBJ whole genome shotgun (WGS) entry which is preliminary data.</text>
</comment>
<feature type="domain" description="Cytidylate kinase" evidence="9">
    <location>
        <begin position="6"/>
        <end position="219"/>
    </location>
</feature>
<keyword evidence="2 8" id="KW-0808">Transferase</keyword>
<dbReference type="Pfam" id="PF02224">
    <property type="entry name" value="Cytidylate_kin"/>
    <property type="match status" value="1"/>
</dbReference>
<organism evidence="10 11">
    <name type="scientific">Xanthocytophaga agilis</name>
    <dbReference type="NCBI Taxonomy" id="3048010"/>
    <lineage>
        <taxon>Bacteria</taxon>
        <taxon>Pseudomonadati</taxon>
        <taxon>Bacteroidota</taxon>
        <taxon>Cytophagia</taxon>
        <taxon>Cytophagales</taxon>
        <taxon>Rhodocytophagaceae</taxon>
        <taxon>Xanthocytophaga</taxon>
    </lineage>
</organism>
<evidence type="ECO:0000256" key="4">
    <source>
        <dbReference type="ARBA" id="ARBA00022777"/>
    </source>
</evidence>
<dbReference type="GO" id="GO:0006220">
    <property type="term" value="P:pyrimidine nucleotide metabolic process"/>
    <property type="evidence" value="ECO:0007669"/>
    <property type="project" value="UniProtKB-UniRule"/>
</dbReference>
<comment type="similarity">
    <text evidence="1 8">Belongs to the cytidylate kinase family. Type 1 subfamily.</text>
</comment>
<evidence type="ECO:0000313" key="11">
    <source>
        <dbReference type="Proteomes" id="UP001232063"/>
    </source>
</evidence>
<keyword evidence="8" id="KW-0963">Cytoplasm</keyword>
<dbReference type="EC" id="2.7.4.25" evidence="8"/>
<dbReference type="RefSeq" id="WP_313980510.1">
    <property type="nucleotide sequence ID" value="NZ_JASJOU010000001.1"/>
</dbReference>
<dbReference type="GO" id="GO:0036431">
    <property type="term" value="F:dCMP kinase activity"/>
    <property type="evidence" value="ECO:0007669"/>
    <property type="project" value="InterPro"/>
</dbReference>
<comment type="catalytic activity">
    <reaction evidence="6 8">
        <text>dCMP + ATP = dCDP + ADP</text>
        <dbReference type="Rhea" id="RHEA:25094"/>
        <dbReference type="ChEBI" id="CHEBI:30616"/>
        <dbReference type="ChEBI" id="CHEBI:57566"/>
        <dbReference type="ChEBI" id="CHEBI:58593"/>
        <dbReference type="ChEBI" id="CHEBI:456216"/>
        <dbReference type="EC" id="2.7.4.25"/>
    </reaction>
</comment>
<feature type="binding site" evidence="8">
    <location>
        <begin position="10"/>
        <end position="18"/>
    </location>
    <ligand>
        <name>ATP</name>
        <dbReference type="ChEBI" id="CHEBI:30616"/>
    </ligand>
</feature>
<keyword evidence="5 8" id="KW-0067">ATP-binding</keyword>
<keyword evidence="3 8" id="KW-0547">Nucleotide-binding</keyword>
<dbReference type="GO" id="GO:0005737">
    <property type="term" value="C:cytoplasm"/>
    <property type="evidence" value="ECO:0007669"/>
    <property type="project" value="UniProtKB-SubCell"/>
</dbReference>
<evidence type="ECO:0000256" key="7">
    <source>
        <dbReference type="ARBA" id="ARBA00048478"/>
    </source>
</evidence>
<dbReference type="HAMAP" id="MF_00238">
    <property type="entry name" value="Cytidyl_kinase_type1"/>
    <property type="match status" value="1"/>
</dbReference>
<accession>A0AAE3R2X9</accession>
<dbReference type="InterPro" id="IPR003136">
    <property type="entry name" value="Cytidylate_kin"/>
</dbReference>
<dbReference type="NCBIfam" id="TIGR00017">
    <property type="entry name" value="cmk"/>
    <property type="match status" value="1"/>
</dbReference>
<protein>
    <recommendedName>
        <fullName evidence="8">Cytidylate kinase</fullName>
        <shortName evidence="8">CK</shortName>
        <ecNumber evidence="8">2.7.4.25</ecNumber>
    </recommendedName>
    <alternativeName>
        <fullName evidence="8">Cytidine monophosphate kinase</fullName>
        <shortName evidence="8">CMP kinase</shortName>
    </alternativeName>
</protein>
<dbReference type="CDD" id="cd02020">
    <property type="entry name" value="CMPK"/>
    <property type="match status" value="1"/>
</dbReference>
<keyword evidence="4 8" id="KW-0418">Kinase</keyword>
<evidence type="ECO:0000256" key="8">
    <source>
        <dbReference type="HAMAP-Rule" id="MF_00238"/>
    </source>
</evidence>
<dbReference type="SUPFAM" id="SSF52540">
    <property type="entry name" value="P-loop containing nucleoside triphosphate hydrolases"/>
    <property type="match status" value="1"/>
</dbReference>
<dbReference type="InterPro" id="IPR011994">
    <property type="entry name" value="Cytidylate_kinase_dom"/>
</dbReference>
<evidence type="ECO:0000256" key="5">
    <source>
        <dbReference type="ARBA" id="ARBA00022840"/>
    </source>
</evidence>
<name>A0AAE3R2X9_9BACT</name>
<dbReference type="AlphaFoldDB" id="A0AAE3R2X9"/>
<evidence type="ECO:0000259" key="9">
    <source>
        <dbReference type="Pfam" id="PF02224"/>
    </source>
</evidence>
<dbReference type="Gene3D" id="3.40.50.300">
    <property type="entry name" value="P-loop containing nucleotide triphosphate hydrolases"/>
    <property type="match status" value="1"/>
</dbReference>
<proteinExistence type="inferred from homology"/>
<dbReference type="InterPro" id="IPR027417">
    <property type="entry name" value="P-loop_NTPase"/>
</dbReference>
<evidence type="ECO:0000256" key="2">
    <source>
        <dbReference type="ARBA" id="ARBA00022679"/>
    </source>
</evidence>
<dbReference type="Proteomes" id="UP001232063">
    <property type="component" value="Unassembled WGS sequence"/>
</dbReference>
<evidence type="ECO:0000313" key="10">
    <source>
        <dbReference type="EMBL" id="MDJ1499702.1"/>
    </source>
</evidence>